<dbReference type="KEGG" id="marq:MARGE09_P2368"/>
<name>A0AAN1WIE1_9GAMM</name>
<feature type="transmembrane region" description="Helical" evidence="8">
    <location>
        <begin position="165"/>
        <end position="182"/>
    </location>
</feature>
<evidence type="ECO:0000256" key="3">
    <source>
        <dbReference type="ARBA" id="ARBA00022692"/>
    </source>
</evidence>
<evidence type="ECO:0000256" key="1">
    <source>
        <dbReference type="ARBA" id="ARBA00004141"/>
    </source>
</evidence>
<keyword evidence="6 8" id="KW-0472">Membrane</keyword>
<evidence type="ECO:0000256" key="5">
    <source>
        <dbReference type="ARBA" id="ARBA00022989"/>
    </source>
</evidence>
<dbReference type="InterPro" id="IPR001991">
    <property type="entry name" value="Na-dicarboxylate_symporter"/>
</dbReference>
<evidence type="ECO:0000256" key="2">
    <source>
        <dbReference type="ARBA" id="ARBA00022448"/>
    </source>
</evidence>
<evidence type="ECO:0000313" key="9">
    <source>
        <dbReference type="EMBL" id="BCD98167.1"/>
    </source>
</evidence>
<dbReference type="PANTHER" id="PTHR11958">
    <property type="entry name" value="SODIUM/DICARBOXYLATE SYMPORTER-RELATED"/>
    <property type="match status" value="1"/>
</dbReference>
<dbReference type="Proteomes" id="UP001320119">
    <property type="component" value="Chromosome"/>
</dbReference>
<feature type="transmembrane region" description="Helical" evidence="8">
    <location>
        <begin position="235"/>
        <end position="261"/>
    </location>
</feature>
<gene>
    <name evidence="9" type="ORF">MARGE09_P2368</name>
</gene>
<reference evidence="9 10" key="1">
    <citation type="journal article" date="2022" name="IScience">
        <title>An ultrasensitive nanofiber-based assay for enzymatic hydrolysis and deep-sea microbial degradation of cellulose.</title>
        <authorList>
            <person name="Tsudome M."/>
            <person name="Tachioka M."/>
            <person name="Miyazaki M."/>
            <person name="Uchimura K."/>
            <person name="Tsuda M."/>
            <person name="Takaki Y."/>
            <person name="Deguchi S."/>
        </authorList>
    </citation>
    <scope>NUCLEOTIDE SEQUENCE [LARGE SCALE GENOMIC DNA]</scope>
    <source>
        <strain evidence="9 10">GE09</strain>
    </source>
</reference>
<evidence type="ECO:0000256" key="7">
    <source>
        <dbReference type="ARBA" id="ARBA00023180"/>
    </source>
</evidence>
<organism evidence="9 10">
    <name type="scientific">Marinagarivorans cellulosilyticus</name>
    <dbReference type="NCBI Taxonomy" id="2721545"/>
    <lineage>
        <taxon>Bacteria</taxon>
        <taxon>Pseudomonadati</taxon>
        <taxon>Pseudomonadota</taxon>
        <taxon>Gammaproteobacteria</taxon>
        <taxon>Cellvibrionales</taxon>
        <taxon>Cellvibrionaceae</taxon>
        <taxon>Marinagarivorans</taxon>
    </lineage>
</organism>
<feature type="transmembrane region" description="Helical" evidence="8">
    <location>
        <begin position="273"/>
        <end position="293"/>
    </location>
</feature>
<evidence type="ECO:0000256" key="4">
    <source>
        <dbReference type="ARBA" id="ARBA00022847"/>
    </source>
</evidence>
<dbReference type="Gene3D" id="1.10.3860.10">
    <property type="entry name" value="Sodium:dicarboxylate symporter"/>
    <property type="match status" value="1"/>
</dbReference>
<dbReference type="PROSITE" id="PS00714">
    <property type="entry name" value="NA_DICARBOXYL_SYMP_2"/>
    <property type="match status" value="1"/>
</dbReference>
<keyword evidence="3 8" id="KW-0812">Transmembrane</keyword>
<keyword evidence="10" id="KW-1185">Reference proteome</keyword>
<keyword evidence="7" id="KW-0325">Glycoprotein</keyword>
<dbReference type="PANTHER" id="PTHR11958:SF63">
    <property type="entry name" value="AMINO ACID TRANSPORTER"/>
    <property type="match status" value="1"/>
</dbReference>
<dbReference type="GO" id="GO:0015293">
    <property type="term" value="F:symporter activity"/>
    <property type="evidence" value="ECO:0007669"/>
    <property type="project" value="UniProtKB-KW"/>
</dbReference>
<dbReference type="InterPro" id="IPR036458">
    <property type="entry name" value="Na:dicarbo_symporter_sf"/>
</dbReference>
<dbReference type="GO" id="GO:1902475">
    <property type="term" value="P:L-alpha-amino acid transmembrane transport"/>
    <property type="evidence" value="ECO:0007669"/>
    <property type="project" value="UniProtKB-ARBA"/>
</dbReference>
<keyword evidence="4" id="KW-0769">Symport</keyword>
<evidence type="ECO:0000256" key="6">
    <source>
        <dbReference type="ARBA" id="ARBA00023136"/>
    </source>
</evidence>
<dbReference type="EMBL" id="AP023086">
    <property type="protein sequence ID" value="BCD98167.1"/>
    <property type="molecule type" value="Genomic_DNA"/>
</dbReference>
<feature type="transmembrane region" description="Helical" evidence="8">
    <location>
        <begin position="203"/>
        <end position="223"/>
    </location>
</feature>
<evidence type="ECO:0000313" key="10">
    <source>
        <dbReference type="Proteomes" id="UP001320119"/>
    </source>
</evidence>
<dbReference type="SUPFAM" id="SSF118215">
    <property type="entry name" value="Proton glutamate symport protein"/>
    <property type="match status" value="1"/>
</dbReference>
<keyword evidence="2" id="KW-0813">Transport</keyword>
<protein>
    <submittedName>
        <fullName evidence="9">Dicarboxylate/amino acid:cation symporter, DAACS family</fullName>
    </submittedName>
</protein>
<dbReference type="Pfam" id="PF00375">
    <property type="entry name" value="SDF"/>
    <property type="match status" value="1"/>
</dbReference>
<dbReference type="AlphaFoldDB" id="A0AAN1WIE1"/>
<accession>A0AAN1WIE1</accession>
<dbReference type="PRINTS" id="PR00173">
    <property type="entry name" value="EDTRNSPORT"/>
</dbReference>
<dbReference type="InterPro" id="IPR050746">
    <property type="entry name" value="DAACS"/>
</dbReference>
<feature type="transmembrane region" description="Helical" evidence="8">
    <location>
        <begin position="57"/>
        <end position="76"/>
    </location>
</feature>
<keyword evidence="5 8" id="KW-1133">Transmembrane helix</keyword>
<evidence type="ECO:0000256" key="8">
    <source>
        <dbReference type="SAM" id="Phobius"/>
    </source>
</evidence>
<feature type="transmembrane region" description="Helical" evidence="8">
    <location>
        <begin position="88"/>
        <end position="108"/>
    </location>
</feature>
<dbReference type="InterPro" id="IPR018107">
    <property type="entry name" value="Na-dicarboxylate_symporter_CS"/>
</dbReference>
<proteinExistence type="predicted"/>
<dbReference type="GO" id="GO:0016020">
    <property type="term" value="C:membrane"/>
    <property type="evidence" value="ECO:0007669"/>
    <property type="project" value="UniProtKB-SubCell"/>
</dbReference>
<comment type="subcellular location">
    <subcellularLocation>
        <location evidence="1">Membrane</location>
        <topology evidence="1">Multi-pass membrane protein</topology>
    </subcellularLocation>
</comment>
<sequence>MGGRAMFKLQLHWQILIAIAAALLISLPLSVSAEVFGISLYAVFDFVGTLFLRGLKMVVVPLVLASIICGVYGLGSGEHVGRLGGKTLGFYMLSSLLAICIGLAAVNISQPGIVDGEPAREQLNLSAPEELDGALDKVSGKSTEDIAGVFLRMLPTNIVDAAGDSNQLLAVIIFGVLFGLFMNKAGAKGRETLANFWQGVFDTMMHITMFIMKFAPIGVFGLVAKTAMATGVQSFIPLAVFFLTVVFALAFHMFITLALLLKTLGGVNPILHYRAMFPAMLTAFSTASSSATLPVTMDCLQKKAGVSNKTSSFVIPLGATVNMDGTALYECVAAMFIAQAYGLDLSIAQQFMVVLIALLTSVGVAGIPSASLVAIAIILGAIGLPLEGIGLLLVTDRVLDMMRTAVNVFSDSCCAVIMAKAEGETGVLAPNDEIKPEHA</sequence>
<feature type="transmembrane region" description="Helical" evidence="8">
    <location>
        <begin position="373"/>
        <end position="394"/>
    </location>
</feature>
<feature type="transmembrane region" description="Helical" evidence="8">
    <location>
        <begin position="350"/>
        <end position="367"/>
    </location>
</feature>